<accession>A0A6A6CRC0</accession>
<evidence type="ECO:0000256" key="1">
    <source>
        <dbReference type="SAM" id="MobiDB-lite"/>
    </source>
</evidence>
<dbReference type="RefSeq" id="XP_033669569.1">
    <property type="nucleotide sequence ID" value="XM_033805849.1"/>
</dbReference>
<dbReference type="GeneID" id="54559121"/>
<proteinExistence type="predicted"/>
<keyword evidence="3" id="KW-1185">Reference proteome</keyword>
<protein>
    <submittedName>
        <fullName evidence="2">Uncharacterized protein</fullName>
    </submittedName>
</protein>
<dbReference type="EMBL" id="ML993590">
    <property type="protein sequence ID" value="KAF2168680.1"/>
    <property type="molecule type" value="Genomic_DNA"/>
</dbReference>
<dbReference type="AlphaFoldDB" id="A0A6A6CRC0"/>
<name>A0A6A6CRC0_ZASCE</name>
<organism evidence="2 3">
    <name type="scientific">Zasmidium cellare ATCC 36951</name>
    <dbReference type="NCBI Taxonomy" id="1080233"/>
    <lineage>
        <taxon>Eukaryota</taxon>
        <taxon>Fungi</taxon>
        <taxon>Dikarya</taxon>
        <taxon>Ascomycota</taxon>
        <taxon>Pezizomycotina</taxon>
        <taxon>Dothideomycetes</taxon>
        <taxon>Dothideomycetidae</taxon>
        <taxon>Mycosphaerellales</taxon>
        <taxon>Mycosphaerellaceae</taxon>
        <taxon>Zasmidium</taxon>
    </lineage>
</organism>
<evidence type="ECO:0000313" key="2">
    <source>
        <dbReference type="EMBL" id="KAF2168680.1"/>
    </source>
</evidence>
<evidence type="ECO:0000313" key="3">
    <source>
        <dbReference type="Proteomes" id="UP000799537"/>
    </source>
</evidence>
<gene>
    <name evidence="2" type="ORF">M409DRAFT_21420</name>
</gene>
<dbReference type="Proteomes" id="UP000799537">
    <property type="component" value="Unassembled WGS sequence"/>
</dbReference>
<feature type="region of interest" description="Disordered" evidence="1">
    <location>
        <begin position="1"/>
        <end position="25"/>
    </location>
</feature>
<sequence>MDAPTASERESRSTTSSPNDRPPIAANNELWVVLSRAKSTSTKAKLKKLLTFGAKKPITFVKIEAILTSAHEVMEFMKSYAREHEEMERHEVEICYSDGKQALKWDDDTGGFDEVATGVRFVDRKEKVVRDVWAQMVKFVDGVRVEML</sequence>
<reference evidence="2" key="1">
    <citation type="journal article" date="2020" name="Stud. Mycol.">
        <title>101 Dothideomycetes genomes: a test case for predicting lifestyles and emergence of pathogens.</title>
        <authorList>
            <person name="Haridas S."/>
            <person name="Albert R."/>
            <person name="Binder M."/>
            <person name="Bloem J."/>
            <person name="Labutti K."/>
            <person name="Salamov A."/>
            <person name="Andreopoulos B."/>
            <person name="Baker S."/>
            <person name="Barry K."/>
            <person name="Bills G."/>
            <person name="Bluhm B."/>
            <person name="Cannon C."/>
            <person name="Castanera R."/>
            <person name="Culley D."/>
            <person name="Daum C."/>
            <person name="Ezra D."/>
            <person name="Gonzalez J."/>
            <person name="Henrissat B."/>
            <person name="Kuo A."/>
            <person name="Liang C."/>
            <person name="Lipzen A."/>
            <person name="Lutzoni F."/>
            <person name="Magnuson J."/>
            <person name="Mondo S."/>
            <person name="Nolan M."/>
            <person name="Ohm R."/>
            <person name="Pangilinan J."/>
            <person name="Park H.-J."/>
            <person name="Ramirez L."/>
            <person name="Alfaro M."/>
            <person name="Sun H."/>
            <person name="Tritt A."/>
            <person name="Yoshinaga Y."/>
            <person name="Zwiers L.-H."/>
            <person name="Turgeon B."/>
            <person name="Goodwin S."/>
            <person name="Spatafora J."/>
            <person name="Crous P."/>
            <person name="Grigoriev I."/>
        </authorList>
    </citation>
    <scope>NUCLEOTIDE SEQUENCE</scope>
    <source>
        <strain evidence="2">ATCC 36951</strain>
    </source>
</reference>